<dbReference type="Proteomes" id="UP000646911">
    <property type="component" value="Unassembled WGS sequence"/>
</dbReference>
<dbReference type="RefSeq" id="WP_186954229.1">
    <property type="nucleotide sequence ID" value="NZ_JACOFX010000006.1"/>
</dbReference>
<proteinExistence type="predicted"/>
<protein>
    <submittedName>
        <fullName evidence="1">Histidine phosphatase family protein</fullName>
    </submittedName>
</protein>
<dbReference type="Gene3D" id="3.40.50.1240">
    <property type="entry name" value="Phosphoglycerate mutase-like"/>
    <property type="match status" value="1"/>
</dbReference>
<dbReference type="SUPFAM" id="SSF53254">
    <property type="entry name" value="Phosphoglycerate mutase-like"/>
    <property type="match status" value="1"/>
</dbReference>
<comment type="caution">
    <text evidence="1">The sequence shown here is derived from an EMBL/GenBank/DDBJ whole genome shotgun (WGS) entry which is preliminary data.</text>
</comment>
<name>A0ABR6ZAM3_9BURK</name>
<evidence type="ECO:0000313" key="1">
    <source>
        <dbReference type="EMBL" id="MBC3908684.1"/>
    </source>
</evidence>
<accession>A0ABR6ZAM3</accession>
<evidence type="ECO:0000313" key="2">
    <source>
        <dbReference type="Proteomes" id="UP000646911"/>
    </source>
</evidence>
<reference evidence="1 2" key="1">
    <citation type="submission" date="2020-08" db="EMBL/GenBank/DDBJ databases">
        <title>Novel species isolated from subtropical streams in China.</title>
        <authorList>
            <person name="Lu H."/>
        </authorList>
    </citation>
    <scope>NUCLEOTIDE SEQUENCE [LARGE SCALE GENOMIC DNA]</scope>
    <source>
        <strain evidence="1 2">NL8W</strain>
    </source>
</reference>
<dbReference type="Pfam" id="PF00300">
    <property type="entry name" value="His_Phos_1"/>
    <property type="match status" value="1"/>
</dbReference>
<dbReference type="EMBL" id="JACOFX010000006">
    <property type="protein sequence ID" value="MBC3908684.1"/>
    <property type="molecule type" value="Genomic_DNA"/>
</dbReference>
<gene>
    <name evidence="1" type="ORF">H8L47_14055</name>
</gene>
<dbReference type="SMART" id="SM00855">
    <property type="entry name" value="PGAM"/>
    <property type="match status" value="1"/>
</dbReference>
<dbReference type="InterPro" id="IPR013078">
    <property type="entry name" value="His_Pase_superF_clade-1"/>
</dbReference>
<sequence>MRLHLLRHTKPQIAEGLCYGQTDVDVSQADCDALVQKLSSQLRPGLPVFSSPLQRCARLARLLHAEPLFDDRLKELNFGVWEMQAWDNIPRIEIDAWAAAPASYKPGGLESAIDLAQRTLSWLVDMHARNIPDAIVVTHAGVMRMLLAWQASMAAEELAGVVCAQSLSLAFGEYQEILVFNT</sequence>
<organism evidence="1 2">
    <name type="scientific">Undibacterium umbellatum</name>
    <dbReference type="NCBI Taxonomy" id="2762300"/>
    <lineage>
        <taxon>Bacteria</taxon>
        <taxon>Pseudomonadati</taxon>
        <taxon>Pseudomonadota</taxon>
        <taxon>Betaproteobacteria</taxon>
        <taxon>Burkholderiales</taxon>
        <taxon>Oxalobacteraceae</taxon>
        <taxon>Undibacterium</taxon>
    </lineage>
</organism>
<dbReference type="CDD" id="cd07067">
    <property type="entry name" value="HP_PGM_like"/>
    <property type="match status" value="1"/>
</dbReference>
<keyword evidence="2" id="KW-1185">Reference proteome</keyword>
<dbReference type="InterPro" id="IPR029033">
    <property type="entry name" value="His_PPase_superfam"/>
</dbReference>